<dbReference type="EMBL" id="CAXLJM020000041">
    <property type="protein sequence ID" value="CAL8109449.1"/>
    <property type="molecule type" value="Genomic_DNA"/>
</dbReference>
<evidence type="ECO:0000313" key="5">
    <source>
        <dbReference type="EMBL" id="CAL8109449.1"/>
    </source>
</evidence>
<protein>
    <recommendedName>
        <fullName evidence="7">Akirin</fullName>
    </recommendedName>
</protein>
<comment type="similarity">
    <text evidence="2">Belongs to the akirin family.</text>
</comment>
<proteinExistence type="inferred from homology"/>
<dbReference type="CDD" id="cd22240">
    <property type="entry name" value="akirin"/>
    <property type="match status" value="1"/>
</dbReference>
<evidence type="ECO:0000256" key="1">
    <source>
        <dbReference type="ARBA" id="ARBA00004123"/>
    </source>
</evidence>
<name>A0ABP1QP43_9HEXA</name>
<keyword evidence="6" id="KW-1185">Reference proteome</keyword>
<feature type="region of interest" description="Disordered" evidence="4">
    <location>
        <begin position="1"/>
        <end position="64"/>
    </location>
</feature>
<evidence type="ECO:0000313" key="6">
    <source>
        <dbReference type="Proteomes" id="UP001642540"/>
    </source>
</evidence>
<evidence type="ECO:0000256" key="2">
    <source>
        <dbReference type="ARBA" id="ARBA00005625"/>
    </source>
</evidence>
<comment type="caution">
    <text evidence="5">The sequence shown here is derived from an EMBL/GenBank/DDBJ whole genome shotgun (WGS) entry which is preliminary data.</text>
</comment>
<dbReference type="Proteomes" id="UP001642540">
    <property type="component" value="Unassembled WGS sequence"/>
</dbReference>
<feature type="region of interest" description="Disordered" evidence="4">
    <location>
        <begin position="82"/>
        <end position="111"/>
    </location>
</feature>
<organism evidence="5 6">
    <name type="scientific">Orchesella dallaii</name>
    <dbReference type="NCBI Taxonomy" id="48710"/>
    <lineage>
        <taxon>Eukaryota</taxon>
        <taxon>Metazoa</taxon>
        <taxon>Ecdysozoa</taxon>
        <taxon>Arthropoda</taxon>
        <taxon>Hexapoda</taxon>
        <taxon>Collembola</taxon>
        <taxon>Entomobryomorpha</taxon>
        <taxon>Entomobryoidea</taxon>
        <taxon>Orchesellidae</taxon>
        <taxon>Orchesellinae</taxon>
        <taxon>Orchesella</taxon>
    </lineage>
</organism>
<evidence type="ECO:0008006" key="7">
    <source>
        <dbReference type="Google" id="ProtNLM"/>
    </source>
</evidence>
<feature type="compositionally biased region" description="Polar residues" evidence="4">
    <location>
        <begin position="49"/>
        <end position="64"/>
    </location>
</feature>
<reference evidence="5 6" key="1">
    <citation type="submission" date="2024-08" db="EMBL/GenBank/DDBJ databases">
        <authorList>
            <person name="Cucini C."/>
            <person name="Frati F."/>
        </authorList>
    </citation>
    <scope>NUCLEOTIDE SEQUENCE [LARGE SCALE GENOMIC DNA]</scope>
</reference>
<dbReference type="PANTHER" id="PTHR13293">
    <property type="entry name" value="AKIRIN-RELATED"/>
    <property type="match status" value="1"/>
</dbReference>
<evidence type="ECO:0000256" key="4">
    <source>
        <dbReference type="SAM" id="MobiDB-lite"/>
    </source>
</evidence>
<evidence type="ECO:0000256" key="3">
    <source>
        <dbReference type="ARBA" id="ARBA00023242"/>
    </source>
</evidence>
<dbReference type="InterPro" id="IPR024132">
    <property type="entry name" value="Akirin"/>
</dbReference>
<accession>A0ABP1QP43</accession>
<keyword evidence="3" id="KW-0539">Nucleus</keyword>
<sequence>MACATLKRSLDLDPLHSPTSRPSKRRRFAGMGSPSSSVATPAREEVSSPFATVTPSLTSEQISTHIREEMKRLNRRRQLYNGEEKEASSSMSGGGSGPPSPGSSGCGTDFNIESLGSPSSIAYQGNKEKDKPLFTFRQVGLICERMMKEREDSLRELYDQVLSTKLAEQYDMFVKFTYDQIQKRYEAAAPSYLS</sequence>
<comment type="subcellular location">
    <subcellularLocation>
        <location evidence="1">Nucleus</location>
    </subcellularLocation>
</comment>
<dbReference type="PANTHER" id="PTHR13293:SF6">
    <property type="entry name" value="AKIRIN-RELATED"/>
    <property type="match status" value="1"/>
</dbReference>
<gene>
    <name evidence="5" type="ORF">ODALV1_LOCUS13376</name>
</gene>